<reference evidence="1 2" key="1">
    <citation type="submission" date="2023-07" db="EMBL/GenBank/DDBJ databases">
        <authorList>
            <person name="Lian W.-H."/>
        </authorList>
    </citation>
    <scope>NUCLEOTIDE SEQUENCE [LARGE SCALE GENOMIC DNA]</scope>
    <source>
        <strain evidence="1 2">SYSU DXS3180</strain>
    </source>
</reference>
<proteinExistence type="predicted"/>
<evidence type="ECO:0000313" key="1">
    <source>
        <dbReference type="EMBL" id="MEX6691232.1"/>
    </source>
</evidence>
<name>A0ABV3ZMW9_9BACT</name>
<gene>
    <name evidence="1" type="ORF">QTN47_27230</name>
</gene>
<dbReference type="Proteomes" id="UP001560573">
    <property type="component" value="Unassembled WGS sequence"/>
</dbReference>
<evidence type="ECO:0000313" key="2">
    <source>
        <dbReference type="Proteomes" id="UP001560573"/>
    </source>
</evidence>
<dbReference type="SUPFAM" id="SSF52540">
    <property type="entry name" value="P-loop containing nucleoside triphosphate hydrolases"/>
    <property type="match status" value="1"/>
</dbReference>
<accession>A0ABV3ZMW9</accession>
<protein>
    <recommendedName>
        <fullName evidence="3">ATPase</fullName>
    </recommendedName>
</protein>
<organism evidence="1 2">
    <name type="scientific">Danxiaibacter flavus</name>
    <dbReference type="NCBI Taxonomy" id="3049108"/>
    <lineage>
        <taxon>Bacteria</taxon>
        <taxon>Pseudomonadati</taxon>
        <taxon>Bacteroidota</taxon>
        <taxon>Chitinophagia</taxon>
        <taxon>Chitinophagales</taxon>
        <taxon>Chitinophagaceae</taxon>
        <taxon>Danxiaibacter</taxon>
    </lineage>
</organism>
<keyword evidence="2" id="KW-1185">Reference proteome</keyword>
<sequence length="272" mass="31835">MEKINQVLKNFKDESTIQGLYDSIELTEEEMQTAIYAAKAEKYWQLEEQKKKDEKIAAMQECQRPWSTEEMFERAVHEARRLASLSDKEHKLDNYVRPVFQLLAQYFTNNPEFEKGDYKLSKGIMIIGNVGVGKTDILKSFRLNKRQCFFPVNCLEIEERIRKNGLDYWKTYTGYVPGHGNTPGVFMQPNIGWMFDDLGVEGIIKDFGNELDALEVIVQNRYSNRERVPFSSLQITTNLNGEMIEKRYGARMRSRLREMFNVIILNGEDRRA</sequence>
<dbReference type="EMBL" id="JAULBC010000015">
    <property type="protein sequence ID" value="MEX6691232.1"/>
    <property type="molecule type" value="Genomic_DNA"/>
</dbReference>
<dbReference type="RefSeq" id="WP_369332648.1">
    <property type="nucleotide sequence ID" value="NZ_JAULBC010000015.1"/>
</dbReference>
<comment type="caution">
    <text evidence="1">The sequence shown here is derived from an EMBL/GenBank/DDBJ whole genome shotgun (WGS) entry which is preliminary data.</text>
</comment>
<dbReference type="Gene3D" id="3.40.50.300">
    <property type="entry name" value="P-loop containing nucleotide triphosphate hydrolases"/>
    <property type="match status" value="1"/>
</dbReference>
<dbReference type="InterPro" id="IPR027417">
    <property type="entry name" value="P-loop_NTPase"/>
</dbReference>
<evidence type="ECO:0008006" key="3">
    <source>
        <dbReference type="Google" id="ProtNLM"/>
    </source>
</evidence>